<gene>
    <name evidence="1" type="ORF">DAPPUDRAFT_103198</name>
</gene>
<reference evidence="1 2" key="1">
    <citation type="journal article" date="2011" name="Science">
        <title>The ecoresponsive genome of Daphnia pulex.</title>
        <authorList>
            <person name="Colbourne J.K."/>
            <person name="Pfrender M.E."/>
            <person name="Gilbert D."/>
            <person name="Thomas W.K."/>
            <person name="Tucker A."/>
            <person name="Oakley T.H."/>
            <person name="Tokishita S."/>
            <person name="Aerts A."/>
            <person name="Arnold G.J."/>
            <person name="Basu M.K."/>
            <person name="Bauer D.J."/>
            <person name="Caceres C.E."/>
            <person name="Carmel L."/>
            <person name="Casola C."/>
            <person name="Choi J.H."/>
            <person name="Detter J.C."/>
            <person name="Dong Q."/>
            <person name="Dusheyko S."/>
            <person name="Eads B.D."/>
            <person name="Frohlich T."/>
            <person name="Geiler-Samerotte K.A."/>
            <person name="Gerlach D."/>
            <person name="Hatcher P."/>
            <person name="Jogdeo S."/>
            <person name="Krijgsveld J."/>
            <person name="Kriventseva E.V."/>
            <person name="Kultz D."/>
            <person name="Laforsch C."/>
            <person name="Lindquist E."/>
            <person name="Lopez J."/>
            <person name="Manak J.R."/>
            <person name="Muller J."/>
            <person name="Pangilinan J."/>
            <person name="Patwardhan R.P."/>
            <person name="Pitluck S."/>
            <person name="Pritham E.J."/>
            <person name="Rechtsteiner A."/>
            <person name="Rho M."/>
            <person name="Rogozin I.B."/>
            <person name="Sakarya O."/>
            <person name="Salamov A."/>
            <person name="Schaack S."/>
            <person name="Shapiro H."/>
            <person name="Shiga Y."/>
            <person name="Skalitzky C."/>
            <person name="Smith Z."/>
            <person name="Souvorov A."/>
            <person name="Sung W."/>
            <person name="Tang Z."/>
            <person name="Tsuchiya D."/>
            <person name="Tu H."/>
            <person name="Vos H."/>
            <person name="Wang M."/>
            <person name="Wolf Y.I."/>
            <person name="Yamagata H."/>
            <person name="Yamada T."/>
            <person name="Ye Y."/>
            <person name="Shaw J.R."/>
            <person name="Andrews J."/>
            <person name="Crease T.J."/>
            <person name="Tang H."/>
            <person name="Lucas S.M."/>
            <person name="Robertson H.M."/>
            <person name="Bork P."/>
            <person name="Koonin E.V."/>
            <person name="Zdobnov E.M."/>
            <person name="Grigoriev I.V."/>
            <person name="Lynch M."/>
            <person name="Boore J.L."/>
        </authorList>
    </citation>
    <scope>NUCLEOTIDE SEQUENCE [LARGE SCALE GENOMIC DNA]</scope>
</reference>
<dbReference type="KEGG" id="dpx:DAPPUDRAFT_103198"/>
<dbReference type="InParanoid" id="E9GIN0"/>
<evidence type="ECO:0000313" key="2">
    <source>
        <dbReference type="Proteomes" id="UP000000305"/>
    </source>
</evidence>
<dbReference type="Proteomes" id="UP000000305">
    <property type="component" value="Unassembled WGS sequence"/>
</dbReference>
<name>E9GIN0_DAPPU</name>
<protein>
    <submittedName>
        <fullName evidence="1">Uncharacterized protein</fullName>
    </submittedName>
</protein>
<proteinExistence type="predicted"/>
<organism evidence="1 2">
    <name type="scientific">Daphnia pulex</name>
    <name type="common">Water flea</name>
    <dbReference type="NCBI Taxonomy" id="6669"/>
    <lineage>
        <taxon>Eukaryota</taxon>
        <taxon>Metazoa</taxon>
        <taxon>Ecdysozoa</taxon>
        <taxon>Arthropoda</taxon>
        <taxon>Crustacea</taxon>
        <taxon>Branchiopoda</taxon>
        <taxon>Diplostraca</taxon>
        <taxon>Cladocera</taxon>
        <taxon>Anomopoda</taxon>
        <taxon>Daphniidae</taxon>
        <taxon>Daphnia</taxon>
    </lineage>
</organism>
<dbReference type="HOGENOM" id="CLU_1751523_0_0_1"/>
<dbReference type="EMBL" id="GL732546">
    <property type="protein sequence ID" value="EFX80721.1"/>
    <property type="molecule type" value="Genomic_DNA"/>
</dbReference>
<keyword evidence="2" id="KW-1185">Reference proteome</keyword>
<evidence type="ECO:0000313" key="1">
    <source>
        <dbReference type="EMBL" id="EFX80721.1"/>
    </source>
</evidence>
<dbReference type="AlphaFoldDB" id="E9GIN0"/>
<accession>E9GIN0</accession>
<sequence>MKGMTAIEFHDATSPPKGFKGVKIVHARMNLLIKWDDADEAGGVSYRSVEQFDLKMGSKFNQMTRRQGILILQTYHFASTYLPEQLSSSFLWFLSIDSFELNPSPLFQTLPTSGICREMFNLYQVNPSPLCYNLKKLTVTEELAFDQYQ</sequence>